<feature type="region of interest" description="Disordered" evidence="1">
    <location>
        <begin position="18"/>
        <end position="38"/>
    </location>
</feature>
<keyword evidence="3" id="KW-1185">Reference proteome</keyword>
<evidence type="ECO:0000313" key="3">
    <source>
        <dbReference type="Proteomes" id="UP000499080"/>
    </source>
</evidence>
<gene>
    <name evidence="2" type="ORF">AVEN_194025_1</name>
</gene>
<reference evidence="2 3" key="1">
    <citation type="journal article" date="2019" name="Sci. Rep.">
        <title>Orb-weaving spider Araneus ventricosus genome elucidates the spidroin gene catalogue.</title>
        <authorList>
            <person name="Kono N."/>
            <person name="Nakamura H."/>
            <person name="Ohtoshi R."/>
            <person name="Moran D.A.P."/>
            <person name="Shinohara A."/>
            <person name="Yoshida Y."/>
            <person name="Fujiwara M."/>
            <person name="Mori M."/>
            <person name="Tomita M."/>
            <person name="Arakawa K."/>
        </authorList>
    </citation>
    <scope>NUCLEOTIDE SEQUENCE [LARGE SCALE GENOMIC DNA]</scope>
</reference>
<evidence type="ECO:0000313" key="2">
    <source>
        <dbReference type="EMBL" id="GBO24913.1"/>
    </source>
</evidence>
<protein>
    <submittedName>
        <fullName evidence="2">Uncharacterized protein</fullName>
    </submittedName>
</protein>
<comment type="caution">
    <text evidence="2">The sequence shown here is derived from an EMBL/GenBank/DDBJ whole genome shotgun (WGS) entry which is preliminary data.</text>
</comment>
<proteinExistence type="predicted"/>
<evidence type="ECO:0000256" key="1">
    <source>
        <dbReference type="SAM" id="MobiDB-lite"/>
    </source>
</evidence>
<feature type="compositionally biased region" description="Polar residues" evidence="1">
    <location>
        <begin position="27"/>
        <end position="38"/>
    </location>
</feature>
<accession>A0A4Y2VHY0</accession>
<name>A0A4Y2VHY0_ARAVE</name>
<organism evidence="2 3">
    <name type="scientific">Araneus ventricosus</name>
    <name type="common">Orbweaver spider</name>
    <name type="synonym">Epeira ventricosa</name>
    <dbReference type="NCBI Taxonomy" id="182803"/>
    <lineage>
        <taxon>Eukaryota</taxon>
        <taxon>Metazoa</taxon>
        <taxon>Ecdysozoa</taxon>
        <taxon>Arthropoda</taxon>
        <taxon>Chelicerata</taxon>
        <taxon>Arachnida</taxon>
        <taxon>Araneae</taxon>
        <taxon>Araneomorphae</taxon>
        <taxon>Entelegynae</taxon>
        <taxon>Araneoidea</taxon>
        <taxon>Araneidae</taxon>
        <taxon>Araneus</taxon>
    </lineage>
</organism>
<dbReference type="AlphaFoldDB" id="A0A4Y2VHY0"/>
<dbReference type="Proteomes" id="UP000499080">
    <property type="component" value="Unassembled WGS sequence"/>
</dbReference>
<sequence length="126" mass="13857">MPTWPAYSAPAYRIAGSNPRQDELEVSSHSTSYKHPFSTTGKLVSGNKNPLTYPEISPSTYSWCPLVGLPAWDKEEGGGIGYVESCMPVPDGSPVLSMGKHLNPFQLDIIPLQQKSFSIWAYLVRV</sequence>
<dbReference type="EMBL" id="BGPR01047887">
    <property type="protein sequence ID" value="GBO24913.1"/>
    <property type="molecule type" value="Genomic_DNA"/>
</dbReference>